<evidence type="ECO:0000313" key="2">
    <source>
        <dbReference type="Proteomes" id="UP001286313"/>
    </source>
</evidence>
<gene>
    <name evidence="1" type="ORF">Pcinc_008578</name>
</gene>
<keyword evidence="2" id="KW-1185">Reference proteome</keyword>
<sequence>MEKAVPLGVSVRPTLKHNIGELDTRALSSLYRELQAEGFVESPDEAVKHVFSGRQVLHSNFDVSFNPFFSFYTLWNWLFLSTGALFNSPSNPVTRDILVNVITKDMHALLVCPHCYEGFVTKHKDTCKLVEYTKQGLACLRIDLQDVMYAFTLKDLEETDENELFKSVLLYNNADLNISLTDEIINKMSTSAKKAYTIRAISASRGFAAIGIYSLLSSVKLDNLPDSDIQGVDLLNRWSLSEYVLYAISFGDGGGGSLTVKDRDMATKAFIGLWPLRNAVRLRRDVHNRTNYTDYSLFSSPMTLSSTLLQTSRFNNERFLNLPYVTNFKQEFVNVVEKFKEDLITL</sequence>
<reference evidence="1" key="1">
    <citation type="submission" date="2023-10" db="EMBL/GenBank/DDBJ databases">
        <title>Genome assemblies of two species of porcelain crab, Petrolisthes cinctipes and Petrolisthes manimaculis (Anomura: Porcellanidae).</title>
        <authorList>
            <person name="Angst P."/>
        </authorList>
    </citation>
    <scope>NUCLEOTIDE SEQUENCE</scope>
    <source>
        <strain evidence="1">PB745_01</strain>
        <tissue evidence="1">Gill</tissue>
    </source>
</reference>
<dbReference type="EMBL" id="JAWQEG010000638">
    <property type="protein sequence ID" value="KAK3887314.1"/>
    <property type="molecule type" value="Genomic_DNA"/>
</dbReference>
<protein>
    <submittedName>
        <fullName evidence="1">Uncharacterized protein</fullName>
    </submittedName>
</protein>
<evidence type="ECO:0000313" key="1">
    <source>
        <dbReference type="EMBL" id="KAK3887314.1"/>
    </source>
</evidence>
<dbReference type="AlphaFoldDB" id="A0AAE1G8N9"/>
<proteinExistence type="predicted"/>
<accession>A0AAE1G8N9</accession>
<name>A0AAE1G8N9_PETCI</name>
<organism evidence="1 2">
    <name type="scientific">Petrolisthes cinctipes</name>
    <name type="common">Flat porcelain crab</name>
    <dbReference type="NCBI Taxonomy" id="88211"/>
    <lineage>
        <taxon>Eukaryota</taxon>
        <taxon>Metazoa</taxon>
        <taxon>Ecdysozoa</taxon>
        <taxon>Arthropoda</taxon>
        <taxon>Crustacea</taxon>
        <taxon>Multicrustacea</taxon>
        <taxon>Malacostraca</taxon>
        <taxon>Eumalacostraca</taxon>
        <taxon>Eucarida</taxon>
        <taxon>Decapoda</taxon>
        <taxon>Pleocyemata</taxon>
        <taxon>Anomura</taxon>
        <taxon>Galatheoidea</taxon>
        <taxon>Porcellanidae</taxon>
        <taxon>Petrolisthes</taxon>
    </lineage>
</organism>
<comment type="caution">
    <text evidence="1">The sequence shown here is derived from an EMBL/GenBank/DDBJ whole genome shotgun (WGS) entry which is preliminary data.</text>
</comment>
<dbReference type="Proteomes" id="UP001286313">
    <property type="component" value="Unassembled WGS sequence"/>
</dbReference>